<reference evidence="2 3" key="1">
    <citation type="submission" date="2020-08" db="EMBL/GenBank/DDBJ databases">
        <title>Genomic Encyclopedia of Type Strains, Phase III (KMG-III): the genomes of soil and plant-associated and newly described type strains.</title>
        <authorList>
            <person name="Whitman W."/>
        </authorList>
    </citation>
    <scope>NUCLEOTIDE SEQUENCE [LARGE SCALE GENOMIC DNA]</scope>
    <source>
        <strain evidence="2 3">CECT 8799</strain>
    </source>
</reference>
<dbReference type="PANTHER" id="PTHR43852:SF3">
    <property type="entry name" value="NUCLEOTIDYLTRANSFERASE"/>
    <property type="match status" value="1"/>
</dbReference>
<proteinExistence type="predicted"/>
<sequence>MPISKPADQDPTLARIIDRLAKQENLAAVWLYGSRARGTHRQDSDYDIAIALNNFDLPYAERRLTPELIAMDLSAELDHPVQVVDINLVPIPLAVNILDDGKPILVRDELRYCREINRIHGLWDDHCWYQNQLEKELRA</sequence>
<dbReference type="GO" id="GO:0016740">
    <property type="term" value="F:transferase activity"/>
    <property type="evidence" value="ECO:0007669"/>
    <property type="project" value="UniProtKB-KW"/>
</dbReference>
<dbReference type="EMBL" id="JACHWZ010000001">
    <property type="protein sequence ID" value="MBB3059441.1"/>
    <property type="molecule type" value="Genomic_DNA"/>
</dbReference>
<dbReference type="NCBIfam" id="NF047752">
    <property type="entry name" value="MntA_antitoxin"/>
    <property type="match status" value="1"/>
</dbReference>
<evidence type="ECO:0000313" key="3">
    <source>
        <dbReference type="Proteomes" id="UP000535937"/>
    </source>
</evidence>
<dbReference type="Proteomes" id="UP000535937">
    <property type="component" value="Unassembled WGS sequence"/>
</dbReference>
<comment type="caution">
    <text evidence="2">The sequence shown here is derived from an EMBL/GenBank/DDBJ whole genome shotgun (WGS) entry which is preliminary data.</text>
</comment>
<dbReference type="PANTHER" id="PTHR43852">
    <property type="entry name" value="NUCLEOTIDYLTRANSFERASE"/>
    <property type="match status" value="1"/>
</dbReference>
<dbReference type="Pfam" id="PF18765">
    <property type="entry name" value="Polbeta"/>
    <property type="match status" value="1"/>
</dbReference>
<gene>
    <name evidence="2" type="ORF">FHS09_000242</name>
</gene>
<keyword evidence="3" id="KW-1185">Reference proteome</keyword>
<dbReference type="InterPro" id="IPR041633">
    <property type="entry name" value="Polbeta"/>
</dbReference>
<evidence type="ECO:0000259" key="1">
    <source>
        <dbReference type="Pfam" id="PF18765"/>
    </source>
</evidence>
<dbReference type="InterPro" id="IPR052930">
    <property type="entry name" value="TA_antitoxin_MntA"/>
</dbReference>
<organism evidence="2 3">
    <name type="scientific">Microbulbifer rhizosphaerae</name>
    <dbReference type="NCBI Taxonomy" id="1562603"/>
    <lineage>
        <taxon>Bacteria</taxon>
        <taxon>Pseudomonadati</taxon>
        <taxon>Pseudomonadota</taxon>
        <taxon>Gammaproteobacteria</taxon>
        <taxon>Cellvibrionales</taxon>
        <taxon>Microbulbiferaceae</taxon>
        <taxon>Microbulbifer</taxon>
    </lineage>
</organism>
<dbReference type="RefSeq" id="WP_183455831.1">
    <property type="nucleotide sequence ID" value="NZ_JACHWZ010000001.1"/>
</dbReference>
<dbReference type="InterPro" id="IPR043519">
    <property type="entry name" value="NT_sf"/>
</dbReference>
<keyword evidence="2" id="KW-0808">Transferase</keyword>
<dbReference type="SUPFAM" id="SSF81301">
    <property type="entry name" value="Nucleotidyltransferase"/>
    <property type="match status" value="1"/>
</dbReference>
<evidence type="ECO:0000313" key="2">
    <source>
        <dbReference type="EMBL" id="MBB3059441.1"/>
    </source>
</evidence>
<protein>
    <submittedName>
        <fullName evidence="2">Putative nucleotidyltransferase</fullName>
    </submittedName>
</protein>
<feature type="domain" description="Polymerase beta nucleotidyltransferase" evidence="1">
    <location>
        <begin position="16"/>
        <end position="109"/>
    </location>
</feature>
<accession>A0A7W4Z7G1</accession>
<name>A0A7W4Z7G1_9GAMM</name>
<dbReference type="Gene3D" id="3.30.460.10">
    <property type="entry name" value="Beta Polymerase, domain 2"/>
    <property type="match status" value="1"/>
</dbReference>
<dbReference type="AlphaFoldDB" id="A0A7W4Z7G1"/>
<dbReference type="CDD" id="cd05403">
    <property type="entry name" value="NT_KNTase_like"/>
    <property type="match status" value="1"/>
</dbReference>